<dbReference type="RefSeq" id="WP_052728752.1">
    <property type="nucleotide sequence ID" value="NZ_CP007501.1"/>
</dbReference>
<sequence length="347" mass="39550">MASITQRSGSYRVRIFRKNDKPISKSFSSEPEATQWLKKTQAQLELGLYQEEVKNQVTVKVGFSEAVEKYIPAHSVHKGNHKTEAGILRILASRWEGRSLSTISKQDIVLLKDDLLAKGRAASTVNHYLNALSQLYQIAINEWGLNVTNPITGIKRMSEPQGRMKRLSIEAEATLLVCCHELSLDYLADIIVVAIETGMRCGEILSMRWEDVDFINRRVLLRDTKNGDSRQVPLSFRVKTILEQLSSRDTGDLVFPYCRWAIRRHYIRVVKQSAKAHKGVQNPFTDLRFHDLRHEALSRLSDKGLNVMEIAHVSGHRTLAMLRRYTHPCHETLLGKLDKELNIKLAG</sequence>
<gene>
    <name evidence="7" type="ORF">CL55_00008320</name>
</gene>
<keyword evidence="3" id="KW-0233">DNA recombination</keyword>
<accession>A0A0E3ZLX2</accession>
<evidence type="ECO:0000256" key="2">
    <source>
        <dbReference type="ARBA" id="ARBA00023125"/>
    </source>
</evidence>
<dbReference type="STRING" id="1835254.CL55_00008320"/>
<reference evidence="7 8" key="1">
    <citation type="submission" date="2014-03" db="EMBL/GenBank/DDBJ databases">
        <title>Genome of Polynucleobacter strain MWH-MoK4.</title>
        <authorList>
            <person name="Hahn M.W."/>
        </authorList>
    </citation>
    <scope>NUCLEOTIDE SEQUENCE [LARGE SCALE GENOMIC DNA]</scope>
    <source>
        <strain evidence="7 8">MWH-MoK4</strain>
    </source>
</reference>
<feature type="domain" description="Tyr recombinase" evidence="5">
    <location>
        <begin position="162"/>
        <end position="338"/>
    </location>
</feature>
<dbReference type="GO" id="GO:0003677">
    <property type="term" value="F:DNA binding"/>
    <property type="evidence" value="ECO:0007669"/>
    <property type="project" value="UniProtKB-UniRule"/>
</dbReference>
<evidence type="ECO:0000259" key="5">
    <source>
        <dbReference type="PROSITE" id="PS51898"/>
    </source>
</evidence>
<dbReference type="SUPFAM" id="SSF56349">
    <property type="entry name" value="DNA breaking-rejoining enzymes"/>
    <property type="match status" value="1"/>
</dbReference>
<dbReference type="InterPro" id="IPR044068">
    <property type="entry name" value="CB"/>
</dbReference>
<proteinExistence type="predicted"/>
<dbReference type="Gene3D" id="1.10.150.130">
    <property type="match status" value="1"/>
</dbReference>
<dbReference type="HOGENOM" id="CLU_027562_32_1_4"/>
<dbReference type="AlphaFoldDB" id="A0A0E3ZLX2"/>
<evidence type="ECO:0000256" key="4">
    <source>
        <dbReference type="PROSITE-ProRule" id="PRU01248"/>
    </source>
</evidence>
<dbReference type="CDD" id="cd00796">
    <property type="entry name" value="INT_Rci_Hp1_C"/>
    <property type="match status" value="1"/>
</dbReference>
<evidence type="ECO:0000256" key="3">
    <source>
        <dbReference type="ARBA" id="ARBA00023172"/>
    </source>
</evidence>
<dbReference type="PANTHER" id="PTHR30349">
    <property type="entry name" value="PHAGE INTEGRASE-RELATED"/>
    <property type="match status" value="1"/>
</dbReference>
<keyword evidence="8" id="KW-1185">Reference proteome</keyword>
<dbReference type="KEGG" id="pdq:CL55_00008320"/>
<dbReference type="PROSITE" id="PS51900">
    <property type="entry name" value="CB"/>
    <property type="match status" value="1"/>
</dbReference>
<evidence type="ECO:0000259" key="6">
    <source>
        <dbReference type="PROSITE" id="PS51900"/>
    </source>
</evidence>
<dbReference type="Pfam" id="PF00589">
    <property type="entry name" value="Phage_integrase"/>
    <property type="match status" value="1"/>
</dbReference>
<evidence type="ECO:0000313" key="8">
    <source>
        <dbReference type="Proteomes" id="UP000061135"/>
    </source>
</evidence>
<dbReference type="PANTHER" id="PTHR30349:SF94">
    <property type="entry name" value="INTEGRASE_RECOMBINASE HI_1414-RELATED"/>
    <property type="match status" value="1"/>
</dbReference>
<dbReference type="PROSITE" id="PS51898">
    <property type="entry name" value="TYR_RECOMBINASE"/>
    <property type="match status" value="1"/>
</dbReference>
<dbReference type="InterPro" id="IPR050090">
    <property type="entry name" value="Tyrosine_recombinase_XerCD"/>
</dbReference>
<dbReference type="InterPro" id="IPR010998">
    <property type="entry name" value="Integrase_recombinase_N"/>
</dbReference>
<dbReference type="OrthoDB" id="662444at2"/>
<evidence type="ECO:0000313" key="7">
    <source>
        <dbReference type="EMBL" id="AKD25165.1"/>
    </source>
</evidence>
<dbReference type="GO" id="GO:0006310">
    <property type="term" value="P:DNA recombination"/>
    <property type="evidence" value="ECO:0007669"/>
    <property type="project" value="UniProtKB-KW"/>
</dbReference>
<dbReference type="InterPro" id="IPR002104">
    <property type="entry name" value="Integrase_catalytic"/>
</dbReference>
<dbReference type="GO" id="GO:0015074">
    <property type="term" value="P:DNA integration"/>
    <property type="evidence" value="ECO:0007669"/>
    <property type="project" value="UniProtKB-KW"/>
</dbReference>
<dbReference type="EMBL" id="CP007501">
    <property type="protein sequence ID" value="AKD25165.1"/>
    <property type="molecule type" value="Genomic_DNA"/>
</dbReference>
<feature type="domain" description="Core-binding (CB)" evidence="6">
    <location>
        <begin position="61"/>
        <end position="140"/>
    </location>
</feature>
<evidence type="ECO:0000256" key="1">
    <source>
        <dbReference type="ARBA" id="ARBA00022908"/>
    </source>
</evidence>
<dbReference type="InterPro" id="IPR013762">
    <property type="entry name" value="Integrase-like_cat_sf"/>
</dbReference>
<name>A0A0E3ZLX2_9BURK</name>
<dbReference type="Proteomes" id="UP000061135">
    <property type="component" value="Chromosome"/>
</dbReference>
<protein>
    <submittedName>
        <fullName evidence="7">Site-specific recombinase XerD</fullName>
    </submittedName>
</protein>
<dbReference type="Gene3D" id="1.10.443.10">
    <property type="entry name" value="Intergrase catalytic core"/>
    <property type="match status" value="1"/>
</dbReference>
<keyword evidence="1" id="KW-0229">DNA integration</keyword>
<organism evidence="7 8">
    <name type="scientific">Polynucleobacter duraquae</name>
    <dbReference type="NCBI Taxonomy" id="1835254"/>
    <lineage>
        <taxon>Bacteria</taxon>
        <taxon>Pseudomonadati</taxon>
        <taxon>Pseudomonadota</taxon>
        <taxon>Betaproteobacteria</taxon>
        <taxon>Burkholderiales</taxon>
        <taxon>Burkholderiaceae</taxon>
        <taxon>Polynucleobacter</taxon>
    </lineage>
</organism>
<dbReference type="InterPro" id="IPR011010">
    <property type="entry name" value="DNA_brk_join_enz"/>
</dbReference>
<dbReference type="PATRIC" id="fig|576611.7.peg.843"/>
<keyword evidence="2 4" id="KW-0238">DNA-binding</keyword>